<protein>
    <submittedName>
        <fullName evidence="2">Uncharacterized protein</fullName>
    </submittedName>
</protein>
<evidence type="ECO:0000256" key="1">
    <source>
        <dbReference type="SAM" id="MobiDB-lite"/>
    </source>
</evidence>
<organism evidence="2 3">
    <name type="scientific">Alcaligenes pakistanensis</name>
    <dbReference type="NCBI Taxonomy" id="1482717"/>
    <lineage>
        <taxon>Bacteria</taxon>
        <taxon>Pseudomonadati</taxon>
        <taxon>Pseudomonadota</taxon>
        <taxon>Betaproteobacteria</taxon>
        <taxon>Burkholderiales</taxon>
        <taxon>Alcaligenaceae</taxon>
        <taxon>Alcaligenes</taxon>
    </lineage>
</organism>
<dbReference type="AlphaFoldDB" id="A0A8H9IFE3"/>
<feature type="compositionally biased region" description="Polar residues" evidence="1">
    <location>
        <begin position="1"/>
        <end position="10"/>
    </location>
</feature>
<feature type="compositionally biased region" description="Pro residues" evidence="1">
    <location>
        <begin position="34"/>
        <end position="44"/>
    </location>
</feature>
<dbReference type="Proteomes" id="UP000608923">
    <property type="component" value="Unassembled WGS sequence"/>
</dbReference>
<comment type="caution">
    <text evidence="2">The sequence shown here is derived from an EMBL/GenBank/DDBJ whole genome shotgun (WGS) entry which is preliminary data.</text>
</comment>
<dbReference type="EMBL" id="BMZN01000001">
    <property type="protein sequence ID" value="GHC38807.1"/>
    <property type="molecule type" value="Genomic_DNA"/>
</dbReference>
<proteinExistence type="predicted"/>
<evidence type="ECO:0000313" key="2">
    <source>
        <dbReference type="EMBL" id="GHC38807.1"/>
    </source>
</evidence>
<keyword evidence="3" id="KW-1185">Reference proteome</keyword>
<sequence length="59" mass="6359">MFTLPGANSDTLEDHFCQETSMLNAIDPTKAPDTTPPGKTPNPEPDPKKIPGKEPPSKK</sequence>
<evidence type="ECO:0000313" key="3">
    <source>
        <dbReference type="Proteomes" id="UP000608923"/>
    </source>
</evidence>
<reference evidence="3" key="1">
    <citation type="journal article" date="2019" name="Int. J. Syst. Evol. Microbiol.">
        <title>The Global Catalogue of Microorganisms (GCM) 10K type strain sequencing project: providing services to taxonomists for standard genome sequencing and annotation.</title>
        <authorList>
            <consortium name="The Broad Institute Genomics Platform"/>
            <consortium name="The Broad Institute Genome Sequencing Center for Infectious Disease"/>
            <person name="Wu L."/>
            <person name="Ma J."/>
        </authorList>
    </citation>
    <scope>NUCLEOTIDE SEQUENCE [LARGE SCALE GENOMIC DNA]</scope>
    <source>
        <strain evidence="3">KCTC 42083</strain>
    </source>
</reference>
<gene>
    <name evidence="2" type="ORF">GCM10010096_05910</name>
</gene>
<accession>A0A8H9IFE3</accession>
<feature type="region of interest" description="Disordered" evidence="1">
    <location>
        <begin position="1"/>
        <end position="59"/>
    </location>
</feature>
<name>A0A8H9IFE3_9BURK</name>
<feature type="compositionally biased region" description="Basic and acidic residues" evidence="1">
    <location>
        <begin position="45"/>
        <end position="59"/>
    </location>
</feature>